<comment type="subcellular location">
    <subcellularLocation>
        <location evidence="1">Nucleus</location>
    </subcellularLocation>
</comment>
<keyword evidence="4" id="KW-0862">Zinc</keyword>
<evidence type="ECO:0000256" key="4">
    <source>
        <dbReference type="ARBA" id="ARBA00022833"/>
    </source>
</evidence>
<keyword evidence="7" id="KW-1185">Reference proteome</keyword>
<dbReference type="PANTHER" id="PTHR46481:SF10">
    <property type="entry name" value="ZINC FINGER BED DOMAIN-CONTAINING PROTEIN 39"/>
    <property type="match status" value="1"/>
</dbReference>
<keyword evidence="5" id="KW-0539">Nucleus</keyword>
<dbReference type="OrthoDB" id="6594463at2759"/>
<dbReference type="Proteomes" id="UP000007819">
    <property type="component" value="Chromosome X"/>
</dbReference>
<protein>
    <recommendedName>
        <fullName evidence="8">Zinc finger BED domain-containing protein 1-like</fullName>
    </recommendedName>
</protein>
<keyword evidence="3" id="KW-0863">Zinc-finger</keyword>
<reference evidence="7" key="1">
    <citation type="submission" date="2010-06" db="EMBL/GenBank/DDBJ databases">
        <authorList>
            <person name="Jiang H."/>
            <person name="Abraham K."/>
            <person name="Ali S."/>
            <person name="Alsbrooks S.L."/>
            <person name="Anim B.N."/>
            <person name="Anosike U.S."/>
            <person name="Attaway T."/>
            <person name="Bandaranaike D.P."/>
            <person name="Battles P.K."/>
            <person name="Bell S.N."/>
            <person name="Bell A.V."/>
            <person name="Beltran B."/>
            <person name="Bickham C."/>
            <person name="Bustamante Y."/>
            <person name="Caleb T."/>
            <person name="Canada A."/>
            <person name="Cardenas V."/>
            <person name="Carter K."/>
            <person name="Chacko J."/>
            <person name="Chandrabose M.N."/>
            <person name="Chavez D."/>
            <person name="Chavez A."/>
            <person name="Chen L."/>
            <person name="Chu H.-S."/>
            <person name="Claassen K.J."/>
            <person name="Cockrell R."/>
            <person name="Collins M."/>
            <person name="Cooper J.A."/>
            <person name="Cree A."/>
            <person name="Curry S.M."/>
            <person name="Da Y."/>
            <person name="Dao M.D."/>
            <person name="Das B."/>
            <person name="Davila M.-L."/>
            <person name="Davy-Carroll L."/>
            <person name="Denson S."/>
            <person name="Dinh H."/>
            <person name="Ebong V.E."/>
            <person name="Edwards J.R."/>
            <person name="Egan A."/>
            <person name="El-Daye J."/>
            <person name="Escobedo L."/>
            <person name="Fernandez S."/>
            <person name="Fernando P.R."/>
            <person name="Flagg N."/>
            <person name="Forbes L.D."/>
            <person name="Fowler R.G."/>
            <person name="Fu Q."/>
            <person name="Gabisi R.A."/>
            <person name="Ganer J."/>
            <person name="Garbino Pronczuk A."/>
            <person name="Garcia R.M."/>
            <person name="Garner T."/>
            <person name="Garrett T.E."/>
            <person name="Gonzalez D.A."/>
            <person name="Hamid H."/>
            <person name="Hawkins E.S."/>
            <person name="Hirani K."/>
            <person name="Hogues M.E."/>
            <person name="Hollins B."/>
            <person name="Hsiao C.-H."/>
            <person name="Jabil R."/>
            <person name="James M.L."/>
            <person name="Jhangiani S.N."/>
            <person name="Johnson B."/>
            <person name="Johnson Q."/>
            <person name="Joshi V."/>
            <person name="Kalu J.B."/>
            <person name="Kam C."/>
            <person name="Kashfia A."/>
            <person name="Keebler J."/>
            <person name="Kisamo H."/>
            <person name="Kovar C.L."/>
            <person name="Lago L.A."/>
            <person name="Lai C.-Y."/>
            <person name="Laidlaw J."/>
            <person name="Lara F."/>
            <person name="Le T.-K."/>
            <person name="Lee S.L."/>
            <person name="Legall F.H."/>
            <person name="Lemon S.J."/>
            <person name="Lewis L.R."/>
            <person name="Li B."/>
            <person name="Liu Y."/>
            <person name="Liu Y.-S."/>
            <person name="Lopez J."/>
            <person name="Lozado R.J."/>
            <person name="Lu J."/>
            <person name="Madu R.C."/>
            <person name="Maheshwari M."/>
            <person name="Maheshwari R."/>
            <person name="Malloy K."/>
            <person name="Martinez E."/>
            <person name="Mathew T."/>
            <person name="Mercado I.C."/>
            <person name="Mercado C."/>
            <person name="Meyer B."/>
            <person name="Montgomery K."/>
            <person name="Morgan M.B."/>
            <person name="Munidasa M."/>
            <person name="Nazareth L.V."/>
            <person name="Nelson J."/>
            <person name="Ng B.M."/>
            <person name="Nguyen N.B."/>
            <person name="Nguyen P.Q."/>
            <person name="Nguyen T."/>
            <person name="Obregon M."/>
            <person name="Okwuonu G.O."/>
            <person name="Onwere C.G."/>
            <person name="Orozco G."/>
            <person name="Parra A."/>
            <person name="Patel S."/>
            <person name="Patil S."/>
            <person name="Perez A."/>
            <person name="Perez Y."/>
            <person name="Pham C."/>
            <person name="Primus E.L."/>
            <person name="Pu L.-L."/>
            <person name="Puazo M."/>
            <person name="Qin X."/>
            <person name="Quiroz J.B."/>
            <person name="Reese J."/>
            <person name="Richards S."/>
            <person name="Rives C.M."/>
            <person name="Robberts R."/>
            <person name="Ruiz S.J."/>
            <person name="Ruiz M.J."/>
            <person name="Santibanez J."/>
            <person name="Schneider B.W."/>
            <person name="Sisson I."/>
            <person name="Smith M."/>
            <person name="Sodergren E."/>
            <person name="Song X.-Z."/>
            <person name="Song B.B."/>
            <person name="Summersgill H."/>
            <person name="Thelus R."/>
            <person name="Thornton R.D."/>
            <person name="Trejos Z.Y."/>
            <person name="Usmani K."/>
            <person name="Vattathil S."/>
            <person name="Villasana D."/>
            <person name="Walker D.L."/>
            <person name="Wang S."/>
            <person name="Wang K."/>
            <person name="White C.S."/>
            <person name="Williams A.C."/>
            <person name="Williamson J."/>
            <person name="Wilson K."/>
            <person name="Woghiren I.O."/>
            <person name="Woodworth J.R."/>
            <person name="Worley K.C."/>
            <person name="Wright R.A."/>
            <person name="Wu W."/>
            <person name="Young L."/>
            <person name="Zhang L."/>
            <person name="Zhang J."/>
            <person name="Zhu Y."/>
            <person name="Muzny D.M."/>
            <person name="Weinstock G."/>
            <person name="Gibbs R.A."/>
        </authorList>
    </citation>
    <scope>NUCLEOTIDE SEQUENCE [LARGE SCALE GENOMIC DNA]</scope>
    <source>
        <strain evidence="7">LSR1</strain>
    </source>
</reference>
<organism evidence="6 7">
    <name type="scientific">Acyrthosiphon pisum</name>
    <name type="common">Pea aphid</name>
    <dbReference type="NCBI Taxonomy" id="7029"/>
    <lineage>
        <taxon>Eukaryota</taxon>
        <taxon>Metazoa</taxon>
        <taxon>Ecdysozoa</taxon>
        <taxon>Arthropoda</taxon>
        <taxon>Hexapoda</taxon>
        <taxon>Insecta</taxon>
        <taxon>Pterygota</taxon>
        <taxon>Neoptera</taxon>
        <taxon>Paraneoptera</taxon>
        <taxon>Hemiptera</taxon>
        <taxon>Sternorrhyncha</taxon>
        <taxon>Aphidomorpha</taxon>
        <taxon>Aphidoidea</taxon>
        <taxon>Aphididae</taxon>
        <taxon>Macrosiphini</taxon>
        <taxon>Acyrthosiphon</taxon>
    </lineage>
</organism>
<dbReference type="KEGG" id="api:103309612"/>
<evidence type="ECO:0000256" key="3">
    <source>
        <dbReference type="ARBA" id="ARBA00022771"/>
    </source>
</evidence>
<evidence type="ECO:0008006" key="8">
    <source>
        <dbReference type="Google" id="ProtNLM"/>
    </source>
</evidence>
<dbReference type="GO" id="GO:0008270">
    <property type="term" value="F:zinc ion binding"/>
    <property type="evidence" value="ECO:0007669"/>
    <property type="project" value="UniProtKB-KW"/>
</dbReference>
<dbReference type="GeneID" id="103309612"/>
<dbReference type="InterPro" id="IPR052035">
    <property type="entry name" value="ZnF_BED_domain_contain"/>
</dbReference>
<dbReference type="SUPFAM" id="SSF140996">
    <property type="entry name" value="Hermes dimerisation domain"/>
    <property type="match status" value="1"/>
</dbReference>
<evidence type="ECO:0000256" key="1">
    <source>
        <dbReference type="ARBA" id="ARBA00004123"/>
    </source>
</evidence>
<evidence type="ECO:0000256" key="5">
    <source>
        <dbReference type="ARBA" id="ARBA00023242"/>
    </source>
</evidence>
<evidence type="ECO:0000313" key="7">
    <source>
        <dbReference type="Proteomes" id="UP000007819"/>
    </source>
</evidence>
<proteinExistence type="predicted"/>
<dbReference type="InterPro" id="IPR012337">
    <property type="entry name" value="RNaseH-like_sf"/>
</dbReference>
<name>A0A8R2JKY2_ACYPI</name>
<dbReference type="EnsemblMetazoa" id="XM_029485105.1">
    <property type="protein sequence ID" value="XP_029340965.1"/>
    <property type="gene ID" value="LOC103309612"/>
</dbReference>
<dbReference type="GO" id="GO:0005634">
    <property type="term" value="C:nucleus"/>
    <property type="evidence" value="ECO:0007669"/>
    <property type="project" value="UniProtKB-SubCell"/>
</dbReference>
<keyword evidence="2" id="KW-0479">Metal-binding</keyword>
<dbReference type="PANTHER" id="PTHR46481">
    <property type="entry name" value="ZINC FINGER BED DOMAIN-CONTAINING PROTEIN 4"/>
    <property type="match status" value="1"/>
</dbReference>
<accession>A0A8R2JKY2</accession>
<dbReference type="AlphaFoldDB" id="A0A8R2JKY2"/>
<dbReference type="SUPFAM" id="SSF53098">
    <property type="entry name" value="Ribonuclease H-like"/>
    <property type="match status" value="1"/>
</dbReference>
<evidence type="ECO:0000313" key="6">
    <source>
        <dbReference type="EnsemblMetazoa" id="XP_029340965.1"/>
    </source>
</evidence>
<evidence type="ECO:0000256" key="2">
    <source>
        <dbReference type="ARBA" id="ARBA00022723"/>
    </source>
</evidence>
<dbReference type="RefSeq" id="XP_029340965.1">
    <property type="nucleotide sequence ID" value="XM_029485105.1"/>
</dbReference>
<sequence>MISEDMQPFSIVENCGFQKLVRLLDSRYTLPSRRTIGRTLIPSYYETTKSNVFGLVSNAKHVAITLDVWTSMNTESFLTATVHLFDVDFELRTFVLSTEKLTSNHTAKYLSEVLHGIFHSWNIRQKVCAIVTDSGANIKAAVHLMNIEHIPCTAHKLNNIVKKSLKLDSDDPSLPHDQVQIITLAKLCRSIVGHFKHSEADTRQLAEKQQQMGLTVLKLKQDVSTRWNSTLTMLERLLEVKEPLTVVSLSLKRCPTMPTNDQWTVIEDLVMLLKPFETLTVELSYEKKPTLGKVIPLIRGLQLSIEKKIPKTSCGTFLKKSLLENIFLAYSYVEQMNPTHFYAKATLLTKKSYKGTKKLLLYLIQMQIQPSKRFNMKLLSY</sequence>
<reference evidence="6" key="2">
    <citation type="submission" date="2022-06" db="UniProtKB">
        <authorList>
            <consortium name="EnsemblMetazoa"/>
        </authorList>
    </citation>
    <scope>IDENTIFICATION</scope>
</reference>